<evidence type="ECO:0000256" key="8">
    <source>
        <dbReference type="ARBA" id="ARBA00023163"/>
    </source>
</evidence>
<dbReference type="SMART" id="SM00066">
    <property type="entry name" value="GAL4"/>
    <property type="match status" value="1"/>
</dbReference>
<dbReference type="CDD" id="cd00067">
    <property type="entry name" value="GAL4"/>
    <property type="match status" value="1"/>
</dbReference>
<keyword evidence="8" id="KW-0804">Transcription</keyword>
<dbReference type="Pfam" id="PF04082">
    <property type="entry name" value="Fungal_trans"/>
    <property type="match status" value="1"/>
</dbReference>
<dbReference type="GO" id="GO:0003677">
    <property type="term" value="F:DNA binding"/>
    <property type="evidence" value="ECO:0007669"/>
    <property type="project" value="UniProtKB-KW"/>
</dbReference>
<keyword evidence="3" id="KW-0274">FAD</keyword>
<dbReference type="AlphaFoldDB" id="A0A7H8QVS3"/>
<proteinExistence type="predicted"/>
<evidence type="ECO:0000256" key="7">
    <source>
        <dbReference type="ARBA" id="ARBA00023125"/>
    </source>
</evidence>
<dbReference type="Gene3D" id="4.10.240.10">
    <property type="entry name" value="Zn(2)-C6 fungal-type DNA-binding domain"/>
    <property type="match status" value="1"/>
</dbReference>
<keyword evidence="7" id="KW-0238">DNA-binding</keyword>
<protein>
    <recommendedName>
        <fullName evidence="10">Zn(2)-C6 fungal-type domain-containing protein</fullName>
    </recommendedName>
</protein>
<evidence type="ECO:0000313" key="12">
    <source>
        <dbReference type="Proteomes" id="UP000509510"/>
    </source>
</evidence>
<dbReference type="GeneID" id="55992239"/>
<dbReference type="InterPro" id="IPR007219">
    <property type="entry name" value="XnlR_reg_dom"/>
</dbReference>
<dbReference type="KEGG" id="trg:TRUGW13939_04739"/>
<evidence type="ECO:0000256" key="6">
    <source>
        <dbReference type="ARBA" id="ARBA00023033"/>
    </source>
</evidence>
<evidence type="ECO:0000256" key="9">
    <source>
        <dbReference type="ARBA" id="ARBA00023242"/>
    </source>
</evidence>
<dbReference type="EMBL" id="CP055899">
    <property type="protein sequence ID" value="QKX57621.1"/>
    <property type="molecule type" value="Genomic_DNA"/>
</dbReference>
<evidence type="ECO:0000256" key="5">
    <source>
        <dbReference type="ARBA" id="ARBA00023015"/>
    </source>
</evidence>
<dbReference type="Gene3D" id="3.50.50.60">
    <property type="entry name" value="FAD/NAD(P)-binding domain"/>
    <property type="match status" value="1"/>
</dbReference>
<dbReference type="PANTHER" id="PTHR46972">
    <property type="entry name" value="MONOOXYGENASE ASQM-RELATED"/>
    <property type="match status" value="1"/>
</dbReference>
<dbReference type="GO" id="GO:0006351">
    <property type="term" value="P:DNA-templated transcription"/>
    <property type="evidence" value="ECO:0007669"/>
    <property type="project" value="InterPro"/>
</dbReference>
<dbReference type="Pfam" id="PF00172">
    <property type="entry name" value="Zn_clus"/>
    <property type="match status" value="1"/>
</dbReference>
<feature type="domain" description="Zn(2)-C6 fungal-type" evidence="10">
    <location>
        <begin position="371"/>
        <end position="400"/>
    </location>
</feature>
<name>A0A7H8QVS3_TALRU</name>
<evidence type="ECO:0000259" key="10">
    <source>
        <dbReference type="PROSITE" id="PS50048"/>
    </source>
</evidence>
<organism evidence="11 12">
    <name type="scientific">Talaromyces rugulosus</name>
    <name type="common">Penicillium rugulosum</name>
    <dbReference type="NCBI Taxonomy" id="121627"/>
    <lineage>
        <taxon>Eukaryota</taxon>
        <taxon>Fungi</taxon>
        <taxon>Dikarya</taxon>
        <taxon>Ascomycota</taxon>
        <taxon>Pezizomycotina</taxon>
        <taxon>Eurotiomycetes</taxon>
        <taxon>Eurotiomycetidae</taxon>
        <taxon>Eurotiales</taxon>
        <taxon>Trichocomaceae</taxon>
        <taxon>Talaromyces</taxon>
        <taxon>Talaromyces sect. Islandici</taxon>
    </lineage>
</organism>
<evidence type="ECO:0000256" key="4">
    <source>
        <dbReference type="ARBA" id="ARBA00023002"/>
    </source>
</evidence>
<keyword evidence="9" id="KW-0539">Nucleus</keyword>
<accession>A0A7H8QVS3</accession>
<dbReference type="InterPro" id="IPR036188">
    <property type="entry name" value="FAD/NAD-bd_sf"/>
</dbReference>
<keyword evidence="12" id="KW-1185">Reference proteome</keyword>
<dbReference type="PANTHER" id="PTHR46972:SF1">
    <property type="entry name" value="FAD DEPENDENT OXIDOREDUCTASE DOMAIN-CONTAINING PROTEIN"/>
    <property type="match status" value="1"/>
</dbReference>
<keyword evidence="2" id="KW-0479">Metal-binding</keyword>
<dbReference type="SUPFAM" id="SSF57701">
    <property type="entry name" value="Zn2/Cys6 DNA-binding domain"/>
    <property type="match status" value="1"/>
</dbReference>
<dbReference type="SUPFAM" id="SSF51905">
    <property type="entry name" value="FAD/NAD(P)-binding domain"/>
    <property type="match status" value="1"/>
</dbReference>
<dbReference type="RefSeq" id="XP_035343799.1">
    <property type="nucleotide sequence ID" value="XM_035487906.1"/>
</dbReference>
<dbReference type="GO" id="GO:0004497">
    <property type="term" value="F:monooxygenase activity"/>
    <property type="evidence" value="ECO:0007669"/>
    <property type="project" value="UniProtKB-KW"/>
</dbReference>
<keyword evidence="1" id="KW-0285">Flavoprotein</keyword>
<reference evidence="12" key="1">
    <citation type="submission" date="2020-06" db="EMBL/GenBank/DDBJ databases">
        <title>A chromosome-scale genome assembly of Talaromyces rugulosus W13939.</title>
        <authorList>
            <person name="Wang B."/>
            <person name="Guo L."/>
            <person name="Ye K."/>
            <person name="Wang L."/>
        </authorList>
    </citation>
    <scope>NUCLEOTIDE SEQUENCE [LARGE SCALE GENOMIC DNA]</scope>
    <source>
        <strain evidence="12">W13939</strain>
    </source>
</reference>
<keyword evidence="4" id="KW-0560">Oxidoreductase</keyword>
<dbReference type="CDD" id="cd12148">
    <property type="entry name" value="fungal_TF_MHR"/>
    <property type="match status" value="1"/>
</dbReference>
<dbReference type="PRINTS" id="PR00420">
    <property type="entry name" value="RNGMNOXGNASE"/>
</dbReference>
<evidence type="ECO:0000256" key="3">
    <source>
        <dbReference type="ARBA" id="ARBA00022827"/>
    </source>
</evidence>
<dbReference type="GO" id="GO:0008270">
    <property type="term" value="F:zinc ion binding"/>
    <property type="evidence" value="ECO:0007669"/>
    <property type="project" value="InterPro"/>
</dbReference>
<dbReference type="GO" id="GO:0071949">
    <property type="term" value="F:FAD binding"/>
    <property type="evidence" value="ECO:0007669"/>
    <property type="project" value="InterPro"/>
</dbReference>
<dbReference type="GO" id="GO:0000981">
    <property type="term" value="F:DNA-binding transcription factor activity, RNA polymerase II-specific"/>
    <property type="evidence" value="ECO:0007669"/>
    <property type="project" value="InterPro"/>
</dbReference>
<keyword evidence="6" id="KW-0503">Monooxygenase</keyword>
<dbReference type="PROSITE" id="PS50048">
    <property type="entry name" value="ZN2_CY6_FUNGAL_2"/>
    <property type="match status" value="1"/>
</dbReference>
<evidence type="ECO:0000256" key="1">
    <source>
        <dbReference type="ARBA" id="ARBA00022630"/>
    </source>
</evidence>
<evidence type="ECO:0000313" key="11">
    <source>
        <dbReference type="EMBL" id="QKX57621.1"/>
    </source>
</evidence>
<dbReference type="Pfam" id="PF01494">
    <property type="entry name" value="FAD_binding_3"/>
    <property type="match status" value="2"/>
</dbReference>
<evidence type="ECO:0000256" key="2">
    <source>
        <dbReference type="ARBA" id="ARBA00022723"/>
    </source>
</evidence>
<dbReference type="InterPro" id="IPR001138">
    <property type="entry name" value="Zn2Cys6_DnaBD"/>
</dbReference>
<dbReference type="InterPro" id="IPR002938">
    <property type="entry name" value="FAD-bd"/>
</dbReference>
<dbReference type="Proteomes" id="UP000509510">
    <property type="component" value="Chromosome II"/>
</dbReference>
<sequence>MPSTRVAIIGAGPVGLMLARLLHNQPGIDVTVFESDDSRHARRQGGTLDLHPDTGIAALKAGGLYEEFLQRARFDGEALKVCDKKLTIYISTSGTSETFARGRPEIDRSSLREMLLNSIPEEIIRWGCRLKSVDEKHRLIFDQGIETGFDLIVGADGAWSKVRRLLSDQQPQYAGLTGFSWTIHNAEKTAPDCYALTNRGSLYAYSDNKTIMGQYIGDGSINIYNWSVQPEDWNEKAKHDTNNVEELKATVLKEYETWHPKLRDYLHHAEDPVLRPLYNLPVGWKWEHQSGVTLVGDAAHVMTPYAGEGVNLGFEDALKLSQAIKKAYLPRANEHTALDACVQDYENDIPAPTEPVKLFPNNLHSMLQKRSCQPCYRRKVKCDKKVPCSTCRDQNQICEYPQEPIRRRRNRQLPSRALHEAEKSNQAVKRDDNSSASYGRKNAKLIANGDGQSRLVLSDFWANLEDEDDLRQTILDESRSENSQRLPFFLNPIFQHSKQGDSVDVAIDPWTWSSDHIKKCWELFKENVDPVVRVIHKPSMERLVQDAAINGISGLKPEPASLIVAVCYAAVITLHPSNSSQHFTEDIHFLHHRHQYAIDLAMARANWFRSNHIQVMQALVIVLSCMPREDDRSLWMYTGLVLRMATCLGLHCGTTAESKIKPFQADMRARLWWQICLVDVRISEDYGAESSALRIRSDCPCPLNLNDTDWDISSDVPPVPHEGFTEMTYSLLRFEACKIDFESQSYLNDNEVFNEKIDEKASVLTNVIYSKYLRFIEADSISPIEMTILRSGSVYNVKLRLKMYFPCFRDSELELAKHYELFLASVDLLEKYNMSFSEEVVNFAWMAQQYTQWHAVAFALSFAYKALTKPEYWERIHDPVSRTINAVRFLFDAQPTNSHRWQPLMRLYTRAASLFETIQSAGIEVPLQRIVSTEELEDMELLFKSDFANFQWDNVLEGF</sequence>
<dbReference type="OrthoDB" id="4206507at2759"/>
<keyword evidence="5" id="KW-0805">Transcription regulation</keyword>
<dbReference type="InterPro" id="IPR036864">
    <property type="entry name" value="Zn2-C6_fun-type_DNA-bd_sf"/>
</dbReference>
<dbReference type="SMART" id="SM00906">
    <property type="entry name" value="Fungal_trans"/>
    <property type="match status" value="1"/>
</dbReference>
<gene>
    <name evidence="11" type="ORF">TRUGW13939_04739</name>
</gene>